<feature type="region of interest" description="Disordered" evidence="8">
    <location>
        <begin position="479"/>
        <end position="527"/>
    </location>
</feature>
<dbReference type="Pfam" id="PF00443">
    <property type="entry name" value="UCH"/>
    <property type="match status" value="1"/>
</dbReference>
<evidence type="ECO:0000256" key="4">
    <source>
        <dbReference type="ARBA" id="ARBA00022670"/>
    </source>
</evidence>
<dbReference type="PROSITE" id="PS00973">
    <property type="entry name" value="USP_2"/>
    <property type="match status" value="1"/>
</dbReference>
<evidence type="ECO:0000259" key="9">
    <source>
        <dbReference type="PROSITE" id="PS50235"/>
    </source>
</evidence>
<gene>
    <name evidence="10" type="ORF">MGYG_06359</name>
</gene>
<evidence type="ECO:0000313" key="11">
    <source>
        <dbReference type="Proteomes" id="UP000002669"/>
    </source>
</evidence>
<dbReference type="eggNOG" id="KOG1865">
    <property type="taxonomic scope" value="Eukaryota"/>
</dbReference>
<dbReference type="PANTHER" id="PTHR24006:SF758">
    <property type="entry name" value="UBIQUITIN CARBOXYL-TERMINAL HYDROLASE 36"/>
    <property type="match status" value="1"/>
</dbReference>
<dbReference type="EMBL" id="DS989826">
    <property type="protein sequence ID" value="EFR03361.1"/>
    <property type="molecule type" value="Genomic_DNA"/>
</dbReference>
<dbReference type="CDD" id="cd02257">
    <property type="entry name" value="Peptidase_C19"/>
    <property type="match status" value="1"/>
</dbReference>
<organism evidence="11">
    <name type="scientific">Arthroderma gypseum (strain ATCC MYA-4604 / CBS 118893)</name>
    <name type="common">Microsporum gypseum</name>
    <dbReference type="NCBI Taxonomy" id="535722"/>
    <lineage>
        <taxon>Eukaryota</taxon>
        <taxon>Fungi</taxon>
        <taxon>Dikarya</taxon>
        <taxon>Ascomycota</taxon>
        <taxon>Pezizomycotina</taxon>
        <taxon>Eurotiomycetes</taxon>
        <taxon>Eurotiomycetidae</taxon>
        <taxon>Onygenales</taxon>
        <taxon>Arthrodermataceae</taxon>
        <taxon>Nannizzia</taxon>
    </lineage>
</organism>
<dbReference type="InParanoid" id="E4UZ31"/>
<keyword evidence="11" id="KW-1185">Reference proteome</keyword>
<feature type="compositionally biased region" description="Polar residues" evidence="8">
    <location>
        <begin position="414"/>
        <end position="423"/>
    </location>
</feature>
<dbReference type="PROSITE" id="PS50235">
    <property type="entry name" value="USP_3"/>
    <property type="match status" value="1"/>
</dbReference>
<dbReference type="InterPro" id="IPR018200">
    <property type="entry name" value="USP_CS"/>
</dbReference>
<keyword evidence="4" id="KW-0645">Protease</keyword>
<evidence type="ECO:0000256" key="3">
    <source>
        <dbReference type="ARBA" id="ARBA00012759"/>
    </source>
</evidence>
<keyword evidence="6 10" id="KW-0378">Hydrolase</keyword>
<feature type="region of interest" description="Disordered" evidence="8">
    <location>
        <begin position="390"/>
        <end position="457"/>
    </location>
</feature>
<evidence type="ECO:0000256" key="1">
    <source>
        <dbReference type="ARBA" id="ARBA00000707"/>
    </source>
</evidence>
<dbReference type="GO" id="GO:0005829">
    <property type="term" value="C:cytosol"/>
    <property type="evidence" value="ECO:0007669"/>
    <property type="project" value="TreeGrafter"/>
</dbReference>
<dbReference type="InterPro" id="IPR028889">
    <property type="entry name" value="USP"/>
</dbReference>
<comment type="catalytic activity">
    <reaction evidence="1">
        <text>Thiol-dependent hydrolysis of ester, thioester, amide, peptide and isopeptide bonds formed by the C-terminal Gly of ubiquitin (a 76-residue protein attached to proteins as an intracellular targeting signal).</text>
        <dbReference type="EC" id="3.4.19.12"/>
    </reaction>
</comment>
<dbReference type="OrthoDB" id="289038at2759"/>
<dbReference type="VEuPathDB" id="FungiDB:MGYG_06359"/>
<evidence type="ECO:0000256" key="6">
    <source>
        <dbReference type="ARBA" id="ARBA00022801"/>
    </source>
</evidence>
<name>E4UZ31_ARTGP</name>
<accession>E4UZ31</accession>
<feature type="region of interest" description="Disordered" evidence="8">
    <location>
        <begin position="1"/>
        <end position="34"/>
    </location>
</feature>
<dbReference type="InterPro" id="IPR038765">
    <property type="entry name" value="Papain-like_cys_pep_sf"/>
</dbReference>
<dbReference type="AlphaFoldDB" id="E4UZ31"/>
<sequence length="527" mass="58284">MANNQHNNSSNSPNNANSPAKPNNLNSSQSSNENDRGRLRLFYSDWAPFFRNAALVSRGLSNETGVLCYRNCILTTLLHQPLFVNWLMLHVRQKGPWHPPRGGCFACFLAQLVDEYWSSIASDSLDLFLPHFWAGCSQFWDTNSTDQQDCIEFLTSFISKIDSSAHTGDIQHIFQTIFRYRSTCQTCQHTKYSESDHSWVLGASPLEQEPGSLENCIQEYMKAEDIADYHCGNCNNKSTLHREMFIKDAPEVLIVQVTRFKVPDSGESSKVTAEVQFTEDLDLTDRLTPQARESGESLRYQLTSVIVHRGATIKGGHYMSYVKTPTGTWACLNDEFSCEAKIDAILGFQDDNNVPYVLIYNRLPLLTGSQGRNNIGPDATGNYLIAEGVESSPQADAEKTPSTEHGVQIRISPGQPQTQQSEKSASEAGDGLTSLFEGSIGSTKGSLGSPSSSVRWEGQPAEVTVQVTMGDMIITGAVKGMLERRPKRRVSNSPEAKQKPKGIGKSRPPAKKNRKGARGYPLTLLMG</sequence>
<keyword evidence="5" id="KW-0833">Ubl conjugation pathway</keyword>
<dbReference type="HOGENOM" id="CLU_559210_0_0_1"/>
<feature type="compositionally biased region" description="Low complexity" evidence="8">
    <location>
        <begin position="1"/>
        <end position="32"/>
    </location>
</feature>
<reference evidence="11" key="1">
    <citation type="journal article" date="2012" name="MBio">
        <title>Comparative genome analysis of Trichophyton rubrum and related dermatophytes reveals candidate genes involved in infection.</title>
        <authorList>
            <person name="Martinez D.A."/>
            <person name="Oliver B.G."/>
            <person name="Graeser Y."/>
            <person name="Goldberg J.M."/>
            <person name="Li W."/>
            <person name="Martinez-Rossi N.M."/>
            <person name="Monod M."/>
            <person name="Shelest E."/>
            <person name="Barton R.C."/>
            <person name="Birch E."/>
            <person name="Brakhage A.A."/>
            <person name="Chen Z."/>
            <person name="Gurr S.J."/>
            <person name="Heiman D."/>
            <person name="Heitman J."/>
            <person name="Kosti I."/>
            <person name="Rossi A."/>
            <person name="Saif S."/>
            <person name="Samalova M."/>
            <person name="Saunders C.W."/>
            <person name="Shea T."/>
            <person name="Summerbell R.C."/>
            <person name="Xu J."/>
            <person name="Young S."/>
            <person name="Zeng Q."/>
            <person name="Birren B.W."/>
            <person name="Cuomo C.A."/>
            <person name="White T.C."/>
        </authorList>
    </citation>
    <scope>NUCLEOTIDE SEQUENCE [LARGE SCALE GENOMIC DNA]</scope>
    <source>
        <strain evidence="11">ATCC MYA-4604 / CBS 118893</strain>
    </source>
</reference>
<feature type="compositionally biased region" description="Low complexity" evidence="8">
    <location>
        <begin position="441"/>
        <end position="453"/>
    </location>
</feature>
<dbReference type="Proteomes" id="UP000002669">
    <property type="component" value="Unassembled WGS sequence"/>
</dbReference>
<dbReference type="GO" id="GO:0006508">
    <property type="term" value="P:proteolysis"/>
    <property type="evidence" value="ECO:0007669"/>
    <property type="project" value="UniProtKB-KW"/>
</dbReference>
<dbReference type="OMA" id="GDIQHIF"/>
<dbReference type="GeneID" id="10027070"/>
<feature type="compositionally biased region" description="Basic residues" evidence="8">
    <location>
        <begin position="499"/>
        <end position="517"/>
    </location>
</feature>
<dbReference type="PANTHER" id="PTHR24006">
    <property type="entry name" value="UBIQUITIN CARBOXYL-TERMINAL HYDROLASE"/>
    <property type="match status" value="1"/>
</dbReference>
<feature type="domain" description="USP" evidence="9">
    <location>
        <begin position="58"/>
        <end position="363"/>
    </location>
</feature>
<dbReference type="SUPFAM" id="SSF54001">
    <property type="entry name" value="Cysteine proteinases"/>
    <property type="match status" value="1"/>
</dbReference>
<evidence type="ECO:0000313" key="10">
    <source>
        <dbReference type="EMBL" id="EFR03361.1"/>
    </source>
</evidence>
<protein>
    <recommendedName>
        <fullName evidence="3">ubiquitinyl hydrolase 1</fullName>
        <ecNumber evidence="3">3.4.19.12</ecNumber>
    </recommendedName>
</protein>
<dbReference type="STRING" id="535722.E4UZ31"/>
<dbReference type="InterPro" id="IPR001394">
    <property type="entry name" value="Peptidase_C19_UCH"/>
</dbReference>
<dbReference type="InterPro" id="IPR050164">
    <property type="entry name" value="Peptidase_C19"/>
</dbReference>
<dbReference type="GO" id="GO:0005634">
    <property type="term" value="C:nucleus"/>
    <property type="evidence" value="ECO:0007669"/>
    <property type="project" value="TreeGrafter"/>
</dbReference>
<keyword evidence="7" id="KW-0788">Thiol protease</keyword>
<evidence type="ECO:0000256" key="7">
    <source>
        <dbReference type="ARBA" id="ARBA00022807"/>
    </source>
</evidence>
<dbReference type="EC" id="3.4.19.12" evidence="3"/>
<dbReference type="RefSeq" id="XP_003171815.1">
    <property type="nucleotide sequence ID" value="XM_003171767.1"/>
</dbReference>
<dbReference type="GO" id="GO:0016579">
    <property type="term" value="P:protein deubiquitination"/>
    <property type="evidence" value="ECO:0007669"/>
    <property type="project" value="InterPro"/>
</dbReference>
<comment type="similarity">
    <text evidence="2">Belongs to the peptidase C19 family.</text>
</comment>
<evidence type="ECO:0000256" key="2">
    <source>
        <dbReference type="ARBA" id="ARBA00009085"/>
    </source>
</evidence>
<dbReference type="Gene3D" id="3.90.70.10">
    <property type="entry name" value="Cysteine proteinases"/>
    <property type="match status" value="1"/>
</dbReference>
<evidence type="ECO:0000256" key="5">
    <source>
        <dbReference type="ARBA" id="ARBA00022786"/>
    </source>
</evidence>
<proteinExistence type="inferred from homology"/>
<dbReference type="GO" id="GO:0004843">
    <property type="term" value="F:cysteine-type deubiquitinase activity"/>
    <property type="evidence" value="ECO:0007669"/>
    <property type="project" value="UniProtKB-EC"/>
</dbReference>
<evidence type="ECO:0000256" key="8">
    <source>
        <dbReference type="SAM" id="MobiDB-lite"/>
    </source>
</evidence>